<name>A0ABS3M8R9_9BRAD</name>
<evidence type="ECO:0000313" key="1">
    <source>
        <dbReference type="EMBL" id="MBO1427869.1"/>
    </source>
</evidence>
<organism evidence="1 2">
    <name type="scientific">Bradyrhizobium quebecense</name>
    <dbReference type="NCBI Taxonomy" id="2748629"/>
    <lineage>
        <taxon>Bacteria</taxon>
        <taxon>Pseudomonadati</taxon>
        <taxon>Pseudomonadota</taxon>
        <taxon>Alphaproteobacteria</taxon>
        <taxon>Hyphomicrobiales</taxon>
        <taxon>Nitrobacteraceae</taxon>
        <taxon>Bradyrhizobium</taxon>
    </lineage>
</organism>
<reference evidence="1" key="1">
    <citation type="journal article" date="2021" name="Int. J. Syst. Evol. Microbiol.">
        <title>Bradyrhizobium septentrionale sp. nov. (sv. septentrionale) and Bradyrhizobium quebecense sp. nov. (sv. septentrionale) associated with legumes native to Canada possess rearranged symbiosis genes and numerous insertion sequences.</title>
        <authorList>
            <person name="Bromfield E.S.P."/>
            <person name="Cloutier S."/>
        </authorList>
    </citation>
    <scope>NUCLEOTIDE SEQUENCE</scope>
    <source>
        <strain evidence="1">12S5</strain>
    </source>
</reference>
<gene>
    <name evidence="1" type="ORF">J4P68_00265</name>
</gene>
<evidence type="ECO:0008006" key="3">
    <source>
        <dbReference type="Google" id="ProtNLM"/>
    </source>
</evidence>
<dbReference type="InterPro" id="IPR027417">
    <property type="entry name" value="P-loop_NTPase"/>
</dbReference>
<sequence>MKPIMPFRRAISDPAILGSAFPRKAGEPDSWLPWRALGCAIMGERLTAAERDAYTQIIGMPESRAGRRANEVLVLKSRRSGGTSFAAAMSIYQAALCDYSDVLDVGERATLLFQAPTARQAQVAFQRSAGLIDASPMLSGMVIGRTEDSITLSNSVTLEVRPASYRSVRGLTLAGAVVDESAFLMAEGAANSDTELLAALRPALLSTRGLLLIISTPYARQGETFELHEKHFGKDGPVLVAKGTWETWNPTLDREFVDREMQRDRPKAESEYYCVFRSDVCSFIDPIVLAKATDHGVTQRPYMPGVSYVCFADGASGLTAGGDAFCAAVAHREGDVLVVDAVLIRKAPFNAAAVLGEVCHLAKAYSCSEIVSDRVAQGFMQAGIADHALSWRASPLDKSALYLNCLPLFGSGKIRLTGEPIVIEQFLSLERKAGSFGMRDRVDARGNKSEDAANVVAGAVALLTEPVTGCSGWVEFYRRECIKVGVDPNRRFDTDYDDVQAPAPDHGWSF</sequence>
<protein>
    <recommendedName>
        <fullName evidence="3">Terminase</fullName>
    </recommendedName>
</protein>
<proteinExistence type="predicted"/>
<dbReference type="Gene3D" id="3.40.50.300">
    <property type="entry name" value="P-loop containing nucleotide triphosphate hydrolases"/>
    <property type="match status" value="1"/>
</dbReference>
<dbReference type="EMBL" id="JAGEPA010000001">
    <property type="protein sequence ID" value="MBO1427869.1"/>
    <property type="molecule type" value="Genomic_DNA"/>
</dbReference>
<dbReference type="RefSeq" id="WP_207829635.1">
    <property type="nucleotide sequence ID" value="NZ_CP088282.1"/>
</dbReference>
<accession>A0ABS3M8R9</accession>
<keyword evidence="2" id="KW-1185">Reference proteome</keyword>
<comment type="caution">
    <text evidence="1">The sequence shown here is derived from an EMBL/GenBank/DDBJ whole genome shotgun (WGS) entry which is preliminary data.</text>
</comment>
<dbReference type="Proteomes" id="UP000692816">
    <property type="component" value="Unassembled WGS sequence"/>
</dbReference>
<evidence type="ECO:0000313" key="2">
    <source>
        <dbReference type="Proteomes" id="UP000692816"/>
    </source>
</evidence>
<dbReference type="Gene3D" id="3.30.420.240">
    <property type="match status" value="1"/>
</dbReference>